<dbReference type="Pfam" id="PF08423">
    <property type="entry name" value="Rad51"/>
    <property type="match status" value="1"/>
</dbReference>
<dbReference type="GO" id="GO:0005524">
    <property type="term" value="F:ATP binding"/>
    <property type="evidence" value="ECO:0007669"/>
    <property type="project" value="InterPro"/>
</dbReference>
<feature type="domain" description="RecA family profile 1" evidence="1">
    <location>
        <begin position="62"/>
        <end position="225"/>
    </location>
</feature>
<organism evidence="2 3">
    <name type="scientific">Neogobius melanostomus</name>
    <name type="common">round goby</name>
    <dbReference type="NCBI Taxonomy" id="47308"/>
    <lineage>
        <taxon>Eukaryota</taxon>
        <taxon>Metazoa</taxon>
        <taxon>Chordata</taxon>
        <taxon>Craniata</taxon>
        <taxon>Vertebrata</taxon>
        <taxon>Euteleostomi</taxon>
        <taxon>Actinopterygii</taxon>
        <taxon>Neopterygii</taxon>
        <taxon>Teleostei</taxon>
        <taxon>Neoteleostei</taxon>
        <taxon>Acanthomorphata</taxon>
        <taxon>Gobiaria</taxon>
        <taxon>Gobiiformes</taxon>
        <taxon>Gobioidei</taxon>
        <taxon>Gobiidae</taxon>
        <taxon>Benthophilinae</taxon>
        <taxon>Neogobiini</taxon>
        <taxon>Neogobius</taxon>
    </lineage>
</organism>
<keyword evidence="3" id="KW-1185">Reference proteome</keyword>
<dbReference type="GO" id="GO:0140664">
    <property type="term" value="F:ATP-dependent DNA damage sensor activity"/>
    <property type="evidence" value="ECO:0007669"/>
    <property type="project" value="InterPro"/>
</dbReference>
<dbReference type="AlphaFoldDB" id="A0A8C6SE80"/>
<dbReference type="GO" id="GO:0005657">
    <property type="term" value="C:replication fork"/>
    <property type="evidence" value="ECO:0007669"/>
    <property type="project" value="TreeGrafter"/>
</dbReference>
<accession>A0A8C6SE80</accession>
<dbReference type="GO" id="GO:0045003">
    <property type="term" value="P:double-strand break repair via synthesis-dependent strand annealing"/>
    <property type="evidence" value="ECO:0007669"/>
    <property type="project" value="TreeGrafter"/>
</dbReference>
<evidence type="ECO:0000313" key="2">
    <source>
        <dbReference type="Ensembl" id="ENSNMLP00000004987.1"/>
    </source>
</evidence>
<dbReference type="PANTHER" id="PTHR46487:SF1">
    <property type="entry name" value="DNA REPAIR PROTEIN XRCC3"/>
    <property type="match status" value="1"/>
</dbReference>
<protein>
    <recommendedName>
        <fullName evidence="1">RecA family profile 1 domain-containing protein</fullName>
    </recommendedName>
</protein>
<dbReference type="InterPro" id="IPR013632">
    <property type="entry name" value="Rad51_C"/>
</dbReference>
<dbReference type="InterPro" id="IPR027417">
    <property type="entry name" value="P-loop_NTPase"/>
</dbReference>
<reference evidence="2" key="1">
    <citation type="submission" date="2025-08" db="UniProtKB">
        <authorList>
            <consortium name="Ensembl"/>
        </authorList>
    </citation>
    <scope>IDENTIFICATION</scope>
</reference>
<dbReference type="GO" id="GO:0000722">
    <property type="term" value="P:telomere maintenance via recombination"/>
    <property type="evidence" value="ECO:0007669"/>
    <property type="project" value="TreeGrafter"/>
</dbReference>
<dbReference type="Ensembl" id="ENSNMLT00000005691.1">
    <property type="protein sequence ID" value="ENSNMLP00000004987.1"/>
    <property type="gene ID" value="ENSNMLG00000003604.1"/>
</dbReference>
<dbReference type="Proteomes" id="UP000694523">
    <property type="component" value="Unplaced"/>
</dbReference>
<dbReference type="InterPro" id="IPR020588">
    <property type="entry name" value="RecA_ATP-bd"/>
</dbReference>
<evidence type="ECO:0000259" key="1">
    <source>
        <dbReference type="PROSITE" id="PS50162"/>
    </source>
</evidence>
<dbReference type="PANTHER" id="PTHR46487">
    <property type="entry name" value="DNA REPAIR PROTEIN XRCC3"/>
    <property type="match status" value="1"/>
</dbReference>
<name>A0A8C6SE80_9GOBI</name>
<dbReference type="GO" id="GO:0000400">
    <property type="term" value="F:four-way junction DNA binding"/>
    <property type="evidence" value="ECO:0007669"/>
    <property type="project" value="TreeGrafter"/>
</dbReference>
<reference evidence="2" key="2">
    <citation type="submission" date="2025-09" db="UniProtKB">
        <authorList>
            <consortium name="Ensembl"/>
        </authorList>
    </citation>
    <scope>IDENTIFICATION</scope>
</reference>
<dbReference type="GO" id="GO:0071140">
    <property type="term" value="P:resolution of mitotic recombination intermediates"/>
    <property type="evidence" value="ECO:0007669"/>
    <property type="project" value="TreeGrafter"/>
</dbReference>
<proteinExistence type="predicted"/>
<dbReference type="SUPFAM" id="SSF52540">
    <property type="entry name" value="P-loop containing nucleoside triphosphate hydrolases"/>
    <property type="match status" value="1"/>
</dbReference>
<dbReference type="GO" id="GO:0090656">
    <property type="term" value="P:t-circle formation"/>
    <property type="evidence" value="ECO:0007669"/>
    <property type="project" value="TreeGrafter"/>
</dbReference>
<sequence length="225" mass="23656">KPRSEPQDPAALRRVPLSVEEVLALNAAVLQRSTGLSRADVETLRAAARSGPGPKPALLLSDVPTLTSGCGVVDRLLRGGLPVGGVTELFGPSAVGKTQLALQFCLSVQYPRQHGGLQSGAVYVSTEDRFPSRRLQQLISEQPSLRRDVPLSLIQELRFSDGVYVEHAADLPSLLSCLLKRVSPVAPPGGGLSVFPPQPSLLSCLLKRVSPVAPPGGGFICVSSS</sequence>
<dbReference type="PROSITE" id="PS50162">
    <property type="entry name" value="RECA_2"/>
    <property type="match status" value="1"/>
</dbReference>
<dbReference type="GO" id="GO:0033065">
    <property type="term" value="C:Rad51C-XRCC3 complex"/>
    <property type="evidence" value="ECO:0007669"/>
    <property type="project" value="TreeGrafter"/>
</dbReference>
<dbReference type="Gene3D" id="3.40.50.300">
    <property type="entry name" value="P-loop containing nucleotide triphosphate hydrolases"/>
    <property type="match status" value="1"/>
</dbReference>
<evidence type="ECO:0000313" key="3">
    <source>
        <dbReference type="Proteomes" id="UP000694523"/>
    </source>
</evidence>